<dbReference type="Pfam" id="PF07679">
    <property type="entry name" value="I-set"/>
    <property type="match status" value="1"/>
</dbReference>
<dbReference type="InterPro" id="IPR003598">
    <property type="entry name" value="Ig_sub2"/>
</dbReference>
<name>A0A1X7UH20_AMPQE</name>
<evidence type="ECO:0000313" key="7">
    <source>
        <dbReference type="EnsemblMetazoa" id="Aqu2.1.26945_001"/>
    </source>
</evidence>
<protein>
    <recommendedName>
        <fullName evidence="6">Ig-like domain-containing protein</fullName>
    </recommendedName>
</protein>
<feature type="transmembrane region" description="Helical" evidence="4">
    <location>
        <begin position="984"/>
        <end position="1007"/>
    </location>
</feature>
<feature type="signal peptide" evidence="5">
    <location>
        <begin position="1"/>
        <end position="18"/>
    </location>
</feature>
<feature type="region of interest" description="Disordered" evidence="3">
    <location>
        <begin position="1050"/>
        <end position="1078"/>
    </location>
</feature>
<keyword evidence="1 5" id="KW-0732">Signal</keyword>
<keyword evidence="4" id="KW-0472">Membrane</keyword>
<proteinExistence type="predicted"/>
<evidence type="ECO:0000259" key="6">
    <source>
        <dbReference type="PROSITE" id="PS50835"/>
    </source>
</evidence>
<feature type="transmembrane region" description="Helical" evidence="4">
    <location>
        <begin position="460"/>
        <end position="483"/>
    </location>
</feature>
<dbReference type="InterPro" id="IPR013098">
    <property type="entry name" value="Ig_I-set"/>
</dbReference>
<dbReference type="EnsemblMetazoa" id="Aqu2.1.26945_001">
    <property type="protein sequence ID" value="Aqu2.1.26945_001"/>
    <property type="gene ID" value="Aqu2.1.26945"/>
</dbReference>
<dbReference type="InterPro" id="IPR007110">
    <property type="entry name" value="Ig-like_dom"/>
</dbReference>
<feature type="domain" description="Ig-like" evidence="6">
    <location>
        <begin position="877"/>
        <end position="944"/>
    </location>
</feature>
<dbReference type="PROSITE" id="PS50835">
    <property type="entry name" value="IG_LIKE"/>
    <property type="match status" value="2"/>
</dbReference>
<dbReference type="Gene3D" id="2.60.40.10">
    <property type="entry name" value="Immunoglobulins"/>
    <property type="match status" value="4"/>
</dbReference>
<dbReference type="GO" id="GO:0050808">
    <property type="term" value="P:synapse organization"/>
    <property type="evidence" value="ECO:0007669"/>
    <property type="project" value="TreeGrafter"/>
</dbReference>
<feature type="domain" description="Ig-like" evidence="6">
    <location>
        <begin position="693"/>
        <end position="774"/>
    </location>
</feature>
<dbReference type="OrthoDB" id="10012075at2759"/>
<dbReference type="GO" id="GO:0005886">
    <property type="term" value="C:plasma membrane"/>
    <property type="evidence" value="ECO:0007669"/>
    <property type="project" value="TreeGrafter"/>
</dbReference>
<evidence type="ECO:0000256" key="4">
    <source>
        <dbReference type="SAM" id="Phobius"/>
    </source>
</evidence>
<evidence type="ECO:0000256" key="3">
    <source>
        <dbReference type="SAM" id="MobiDB-lite"/>
    </source>
</evidence>
<dbReference type="InterPro" id="IPR013783">
    <property type="entry name" value="Ig-like_fold"/>
</dbReference>
<evidence type="ECO:0000256" key="1">
    <source>
        <dbReference type="ARBA" id="ARBA00022729"/>
    </source>
</evidence>
<dbReference type="SUPFAM" id="SSF48726">
    <property type="entry name" value="Immunoglobulin"/>
    <property type="match status" value="4"/>
</dbReference>
<dbReference type="SMART" id="SM00409">
    <property type="entry name" value="IG"/>
    <property type="match status" value="4"/>
</dbReference>
<evidence type="ECO:0000256" key="5">
    <source>
        <dbReference type="SAM" id="SignalP"/>
    </source>
</evidence>
<dbReference type="InterPro" id="IPR036179">
    <property type="entry name" value="Ig-like_dom_sf"/>
</dbReference>
<keyword evidence="4" id="KW-1133">Transmembrane helix</keyword>
<dbReference type="PANTHER" id="PTHR45080:SF8">
    <property type="entry name" value="IG-LIKE DOMAIN-CONTAINING PROTEIN"/>
    <property type="match status" value="1"/>
</dbReference>
<evidence type="ECO:0000256" key="2">
    <source>
        <dbReference type="ARBA" id="ARBA00023157"/>
    </source>
</evidence>
<organism evidence="7">
    <name type="scientific">Amphimedon queenslandica</name>
    <name type="common">Sponge</name>
    <dbReference type="NCBI Taxonomy" id="400682"/>
    <lineage>
        <taxon>Eukaryota</taxon>
        <taxon>Metazoa</taxon>
        <taxon>Porifera</taxon>
        <taxon>Demospongiae</taxon>
        <taxon>Heteroscleromorpha</taxon>
        <taxon>Haplosclerida</taxon>
        <taxon>Niphatidae</taxon>
        <taxon>Amphimedon</taxon>
    </lineage>
</organism>
<dbReference type="PANTHER" id="PTHR45080">
    <property type="entry name" value="CONTACTIN 5"/>
    <property type="match status" value="1"/>
</dbReference>
<dbReference type="InterPro" id="IPR050958">
    <property type="entry name" value="Cell_Adh-Cytoskel_Orgn"/>
</dbReference>
<feature type="chain" id="PRO_5012372224" description="Ig-like domain-containing protein" evidence="5">
    <location>
        <begin position="19"/>
        <end position="1078"/>
    </location>
</feature>
<dbReference type="Pfam" id="PF13927">
    <property type="entry name" value="Ig_3"/>
    <property type="match status" value="1"/>
</dbReference>
<dbReference type="InParanoid" id="A0A1X7UH20"/>
<dbReference type="InterPro" id="IPR003599">
    <property type="entry name" value="Ig_sub"/>
</dbReference>
<dbReference type="GO" id="GO:0007156">
    <property type="term" value="P:homophilic cell adhesion via plasma membrane adhesion molecules"/>
    <property type="evidence" value="ECO:0007669"/>
    <property type="project" value="TreeGrafter"/>
</dbReference>
<accession>A0A1X7UH20</accession>
<feature type="compositionally biased region" description="Pro residues" evidence="3">
    <location>
        <begin position="1059"/>
        <end position="1078"/>
    </location>
</feature>
<dbReference type="SMART" id="SM00408">
    <property type="entry name" value="IGc2"/>
    <property type="match status" value="3"/>
</dbReference>
<keyword evidence="2" id="KW-1015">Disulfide bond</keyword>
<reference evidence="7" key="1">
    <citation type="submission" date="2017-05" db="UniProtKB">
        <authorList>
            <consortium name="EnsemblMetazoa"/>
        </authorList>
    </citation>
    <scope>IDENTIFICATION</scope>
</reference>
<sequence>MAAVLTLIVLLFPYLAHCQPYSFVTDPSSESQPIYVIVEEGNNVSLYCSVFNEGAGSNGEYIRTTWQSKRPVDSAFETVPFASGVSAGPDYLIAKAEVTEPSAEFNMISFRCGQVNEDARFFTLGLPVSPSLLASDFIQTVVEGEDITINLQSVEGGPDVFPPFISSQLSYNGNPLSNNEGIITVNDYNVSFTNVQRNYSGNYTLAVSNDAGASNSTFILNVLFSAEATLVGSNIQYIQSGSFVTIFLFANVSGNPVPTVTWTAPNNNTITTGGRFTVNNMTGVLSITGFTSDDNGTYTSIVGNGIGLSLVNTIQLILAVPPGPPVGLSIPSSPVIVSTTIIPEFIILRLSTLFPGDTSISFIVDITDSESLITSVSDEFTNYQSNSIVSINISIPNGGLVSISTLALNQYGASNETMIEGFLNVPPSPIVPTPKTTVVYTISTPSVSNEVSSGLSGGSIAGIAITGVIVTIIIIIMFFIIIIQHLYIKKVKSNTGEELIVSNKTDASTIPSVPNEAYATIDSLVNVQENVSYSSLQPNQQESMSGSRTTGSTTAVPAVYETIRIENTATTTDNGTRSISLPSANIHPPDSFIPISSQSIELNCTGVGVLRWYRGYNFDAPLDKLTQLLEEGILSLKIDLTKDGYSHGSDDRNRAYFCTATNTFGVARSRTIQTAYFKGFGDIDNTIVIVKLNEAVALFCNVTQRPVPTIVWYKNDKIIVPDAASATSPKYTLLDDGQYLVIYNLVDDDVAATYKCGVTNVVNPQNSSYKYTLNKVNTIPGGFLVYRPPIANQFVAPHQDVSFYYIAATNPSGNGNGGTQVAAAGTIAKPIATDHYLLRVRLNNEGASRSSLILFLTHNGITVHGSMLEVAYTVVEPLAVTQLSMIANSTLFHRFESESIIFNCAATGTNITLRWYFNGLPLINDKNTLVLTDLSASNVGVYQCFWDGVFDTDKESISWALQVLPNSSPTKDVRALSHEAFTGILYGVDLLLIVVIVVIIVAVFLYIRKRLCNYKSATTNEEDEPQAAQNEAYGIRDEFMNQESIITEDNESYESLSFSPPPPPPPPLPPPLPASIQT</sequence>
<dbReference type="AlphaFoldDB" id="A0A1X7UH20"/>
<keyword evidence="4" id="KW-0812">Transmembrane</keyword>
<dbReference type="CDD" id="cd00096">
    <property type="entry name" value="Ig"/>
    <property type="match status" value="1"/>
</dbReference>